<keyword evidence="1" id="KW-0479">Metal-binding</keyword>
<feature type="domain" description="Aminodeoxyfutalosine deaminase/Imidazolonepropionase-like composite" evidence="5">
    <location>
        <begin position="28"/>
        <end position="52"/>
    </location>
</feature>
<evidence type="ECO:0000256" key="1">
    <source>
        <dbReference type="ARBA" id="ARBA00022723"/>
    </source>
</evidence>
<evidence type="ECO:0000256" key="2">
    <source>
        <dbReference type="ARBA" id="ARBA00022801"/>
    </source>
</evidence>
<dbReference type="PANTHER" id="PTHR43794">
    <property type="entry name" value="AMINOHYDROLASE SSNA-RELATED"/>
    <property type="match status" value="1"/>
</dbReference>
<evidence type="ECO:0000259" key="4">
    <source>
        <dbReference type="Pfam" id="PF01979"/>
    </source>
</evidence>
<dbReference type="Pfam" id="PF22039">
    <property type="entry name" value="HUTI_composite_bact"/>
    <property type="match status" value="1"/>
</dbReference>
<dbReference type="Gene3D" id="3.20.20.140">
    <property type="entry name" value="Metal-dependent hydrolases"/>
    <property type="match status" value="1"/>
</dbReference>
<gene>
    <name evidence="6" type="ORF">KDL28_16765</name>
</gene>
<comment type="caution">
    <text evidence="6">The sequence shown here is derived from an EMBL/GenBank/DDBJ whole genome shotgun (WGS) entry which is preliminary data.</text>
</comment>
<dbReference type="SUPFAM" id="SSF51338">
    <property type="entry name" value="Composite domain of metallo-dependent hydrolases"/>
    <property type="match status" value="2"/>
</dbReference>
<dbReference type="InterPro" id="IPR011059">
    <property type="entry name" value="Metal-dep_hydrolase_composite"/>
</dbReference>
<dbReference type="Proteomes" id="UP001165283">
    <property type="component" value="Unassembled WGS sequence"/>
</dbReference>
<sequence>MDHAQPADVLIRARHVLTCGPGGDLRDGAVLVRGGRIAGVDAFERLRAAAPDVEVVGDGTGILVPGFVSCHGHFSEGLVSGIGEAHTLWEWFAHVVGPLEAHLTREVALVGTLLRGAEMALSGVTTVADMFCAAPGAEPVTPGVVDGLERLGLRGDVSYGAADTPGPRPLGPLLAEHEALADAAAASRRSRFRVGLATVPESSDELVAATARLVADTGRLHVHLHEVREEVTQCRVTRGAAAIAFAERAGLLDGQTLAAHCVWLDDADIAVLRRRDVAVAHNPVSNMILASGVCPVPRLRREGLTVGLGLDGPASNDSQDMLETMKTAALLQKVHHLQATAITARDVVHMATIGGATALGMADEIGSLEPGKAADLVWLPEHSPSLAAIHDPYQKLVYCASVRDVARVWVDGEPVVADGRVLGVDVPDLLPRAHELAVRLAVDAGLDSELAR</sequence>
<protein>
    <submittedName>
        <fullName evidence="6">Amidohydrolase family protein</fullName>
    </submittedName>
</protein>
<name>A0ABT1A130_9PSEU</name>
<dbReference type="Pfam" id="PF01979">
    <property type="entry name" value="Amidohydro_1"/>
    <property type="match status" value="1"/>
</dbReference>
<dbReference type="RefSeq" id="WP_252439711.1">
    <property type="nucleotide sequence ID" value="NZ_JAGSOV010000036.1"/>
</dbReference>
<dbReference type="InterPro" id="IPR054418">
    <property type="entry name" value="MQNX/HUTI_composite_N"/>
</dbReference>
<keyword evidence="7" id="KW-1185">Reference proteome</keyword>
<organism evidence="6 7">
    <name type="scientific">Pseudonocardia humida</name>
    <dbReference type="NCBI Taxonomy" id="2800819"/>
    <lineage>
        <taxon>Bacteria</taxon>
        <taxon>Bacillati</taxon>
        <taxon>Actinomycetota</taxon>
        <taxon>Actinomycetes</taxon>
        <taxon>Pseudonocardiales</taxon>
        <taxon>Pseudonocardiaceae</taxon>
        <taxon>Pseudonocardia</taxon>
    </lineage>
</organism>
<reference evidence="6" key="1">
    <citation type="submission" date="2021-04" db="EMBL/GenBank/DDBJ databases">
        <title>Pseudonocardia sp. nov., isolated from sandy soil of mangrove forest.</title>
        <authorList>
            <person name="Zan Z."/>
            <person name="Huang R."/>
            <person name="Liu W."/>
        </authorList>
    </citation>
    <scope>NUCLEOTIDE SEQUENCE</scope>
    <source>
        <strain evidence="6">S2-4</strain>
    </source>
</reference>
<dbReference type="InterPro" id="IPR032466">
    <property type="entry name" value="Metal_Hydrolase"/>
</dbReference>
<accession>A0ABT1A130</accession>
<dbReference type="Gene3D" id="2.30.40.10">
    <property type="entry name" value="Urease, subunit C, domain 1"/>
    <property type="match status" value="1"/>
</dbReference>
<keyword evidence="3" id="KW-0862">Zinc</keyword>
<dbReference type="EMBL" id="JAGSOV010000036">
    <property type="protein sequence ID" value="MCO1656713.1"/>
    <property type="molecule type" value="Genomic_DNA"/>
</dbReference>
<evidence type="ECO:0000256" key="3">
    <source>
        <dbReference type="ARBA" id="ARBA00022833"/>
    </source>
</evidence>
<keyword evidence="2" id="KW-0378">Hydrolase</keyword>
<dbReference type="InterPro" id="IPR006680">
    <property type="entry name" value="Amidohydro-rel"/>
</dbReference>
<evidence type="ECO:0000313" key="6">
    <source>
        <dbReference type="EMBL" id="MCO1656713.1"/>
    </source>
</evidence>
<evidence type="ECO:0000313" key="7">
    <source>
        <dbReference type="Proteomes" id="UP001165283"/>
    </source>
</evidence>
<dbReference type="PANTHER" id="PTHR43794:SF11">
    <property type="entry name" value="AMIDOHYDROLASE-RELATED DOMAIN-CONTAINING PROTEIN"/>
    <property type="match status" value="1"/>
</dbReference>
<dbReference type="SUPFAM" id="SSF51556">
    <property type="entry name" value="Metallo-dependent hydrolases"/>
    <property type="match status" value="1"/>
</dbReference>
<proteinExistence type="predicted"/>
<evidence type="ECO:0000259" key="5">
    <source>
        <dbReference type="Pfam" id="PF22039"/>
    </source>
</evidence>
<feature type="domain" description="Amidohydrolase-related" evidence="4">
    <location>
        <begin position="62"/>
        <end position="415"/>
    </location>
</feature>
<dbReference type="InterPro" id="IPR050287">
    <property type="entry name" value="MTA/SAH_deaminase"/>
</dbReference>